<gene>
    <name evidence="2" type="ORF">SAMN05443575_1790</name>
</gene>
<dbReference type="InterPro" id="IPR012336">
    <property type="entry name" value="Thioredoxin-like_fold"/>
</dbReference>
<dbReference type="OrthoDB" id="9811352at2"/>
<accession>A0A1M5I7Y1</accession>
<dbReference type="InterPro" id="IPR013766">
    <property type="entry name" value="Thioredoxin_domain"/>
</dbReference>
<dbReference type="SUPFAM" id="SSF101898">
    <property type="entry name" value="NHL repeat"/>
    <property type="match status" value="1"/>
</dbReference>
<dbReference type="PANTHER" id="PTHR46388:SF2">
    <property type="entry name" value="NHL REPEAT-CONTAINING PROTEIN 2"/>
    <property type="match status" value="1"/>
</dbReference>
<sequence>MRTGPRVRAPELVAGDWFNSAEPLTLAGLRGRFVLLDFWTFCCGNCLHVLDELRPFERRYAEVLTVVGVHSPKFPHEADPAALAAAVERHEVHHPVVNDPRLATWQQYAVRAWPTLVLIDPEGYVVAQAAGEGQVEALGALVDTLAPEHEARGTLRRGDDPYRPPAPVPGTLRFPADAVLLPAQRTGRDRDSLLVADAGHHQLVELELDGTTELRRIGTGERGAPFAEPNGLALLPAGLTDYDVLVADTAQHVLRGVRLADGALIATLDLPALLADELTVTGPIPLALSPWDVVWWPAADRAVVAAAGVHLLLAVDPVAGTAEVLAGTTVEGLRDGAALDTWLAQPSGLAVAGERVWFVDAESSALRHLDTDGVVRTVVGEGLFDFGHVDGPAASARFQHPLGVTVLPDGSPAVLDTYNGAVRRYDPATDAVTTLARDLAEPSAALLVGDTLVVVESAGHRLTATPLGDEVVTGAAQRTERPATAVAAGEVELAVLFRVPPGRKLDDRYGPSVRVAVTASPPELLVDGAGESTDLRRRLRLAPGAGVLHVTAQAASCDDAPDADHPACYLARQDWGLPVTVGDDGTGRLDLTLLG</sequence>
<feature type="domain" description="Thioredoxin" evidence="1">
    <location>
        <begin position="1"/>
        <end position="147"/>
    </location>
</feature>
<dbReference type="Pfam" id="PF13905">
    <property type="entry name" value="Thioredoxin_8"/>
    <property type="match status" value="1"/>
</dbReference>
<dbReference type="PROSITE" id="PS51352">
    <property type="entry name" value="THIOREDOXIN_2"/>
    <property type="match status" value="1"/>
</dbReference>
<dbReference type="PANTHER" id="PTHR46388">
    <property type="entry name" value="NHL REPEAT-CONTAINING PROTEIN 2"/>
    <property type="match status" value="1"/>
</dbReference>
<dbReference type="InterPro" id="IPR011042">
    <property type="entry name" value="6-blade_b-propeller_TolB-like"/>
</dbReference>
<organism evidence="2 3">
    <name type="scientific">Jatrophihabitans endophyticus</name>
    <dbReference type="NCBI Taxonomy" id="1206085"/>
    <lineage>
        <taxon>Bacteria</taxon>
        <taxon>Bacillati</taxon>
        <taxon>Actinomycetota</taxon>
        <taxon>Actinomycetes</taxon>
        <taxon>Jatrophihabitantales</taxon>
        <taxon>Jatrophihabitantaceae</taxon>
        <taxon>Jatrophihabitans</taxon>
    </lineage>
</organism>
<dbReference type="SUPFAM" id="SSF52833">
    <property type="entry name" value="Thioredoxin-like"/>
    <property type="match status" value="1"/>
</dbReference>
<reference evidence="2 3" key="1">
    <citation type="submission" date="2016-11" db="EMBL/GenBank/DDBJ databases">
        <authorList>
            <person name="Jaros S."/>
            <person name="Januszkiewicz K."/>
            <person name="Wedrychowicz H."/>
        </authorList>
    </citation>
    <scope>NUCLEOTIDE SEQUENCE [LARGE SCALE GENOMIC DNA]</scope>
    <source>
        <strain evidence="2 3">DSM 45627</strain>
    </source>
</reference>
<dbReference type="InterPro" id="IPR036249">
    <property type="entry name" value="Thioredoxin-like_sf"/>
</dbReference>
<dbReference type="STRING" id="1206085.SAMN05443575_1790"/>
<keyword evidence="3" id="KW-1185">Reference proteome</keyword>
<dbReference type="GO" id="GO:0016853">
    <property type="term" value="F:isomerase activity"/>
    <property type="evidence" value="ECO:0007669"/>
    <property type="project" value="UniProtKB-KW"/>
</dbReference>
<keyword evidence="2" id="KW-0413">Isomerase</keyword>
<dbReference type="AlphaFoldDB" id="A0A1M5I7Y1"/>
<name>A0A1M5I7Y1_9ACTN</name>
<dbReference type="Gene3D" id="2.120.10.30">
    <property type="entry name" value="TolB, C-terminal domain"/>
    <property type="match status" value="1"/>
</dbReference>
<dbReference type="EMBL" id="FQVU01000002">
    <property type="protein sequence ID" value="SHG24366.1"/>
    <property type="molecule type" value="Genomic_DNA"/>
</dbReference>
<evidence type="ECO:0000313" key="2">
    <source>
        <dbReference type="EMBL" id="SHG24366.1"/>
    </source>
</evidence>
<proteinExistence type="predicted"/>
<dbReference type="RefSeq" id="WP_084180865.1">
    <property type="nucleotide sequence ID" value="NZ_FQVU01000002.1"/>
</dbReference>
<evidence type="ECO:0000259" key="1">
    <source>
        <dbReference type="PROSITE" id="PS51352"/>
    </source>
</evidence>
<evidence type="ECO:0000313" key="3">
    <source>
        <dbReference type="Proteomes" id="UP000186132"/>
    </source>
</evidence>
<dbReference type="Proteomes" id="UP000186132">
    <property type="component" value="Unassembled WGS sequence"/>
</dbReference>
<protein>
    <submittedName>
        <fullName evidence="2">Thiol-disulfide isomerase or thioredoxin</fullName>
    </submittedName>
</protein>
<dbReference type="Gene3D" id="3.40.30.10">
    <property type="entry name" value="Glutaredoxin"/>
    <property type="match status" value="1"/>
</dbReference>